<protein>
    <submittedName>
        <fullName evidence="1">Elongation factor P hydroxylase</fullName>
    </submittedName>
</protein>
<reference evidence="1" key="1">
    <citation type="submission" date="2022-05" db="EMBL/GenBank/DDBJ databases">
        <authorList>
            <person name="Sun H.-N."/>
        </authorList>
    </citation>
    <scope>NUCLEOTIDE SEQUENCE</scope>
    <source>
        <strain evidence="1">HB14</strain>
    </source>
</reference>
<dbReference type="EMBL" id="JAMFTH010000001">
    <property type="protein sequence ID" value="MCP8899163.1"/>
    <property type="molecule type" value="Genomic_DNA"/>
</dbReference>
<reference evidence="1" key="2">
    <citation type="submission" date="2023-01" db="EMBL/GenBank/DDBJ databases">
        <title>Gilvimarinus xylanilyticus HB14 isolated from Caulerpa lentillifera aquaculture base in Hainan, China.</title>
        <authorList>
            <person name="Zhang Y.-J."/>
        </authorList>
    </citation>
    <scope>NUCLEOTIDE SEQUENCE</scope>
    <source>
        <strain evidence="1">HB14</strain>
    </source>
</reference>
<dbReference type="GO" id="GO:0003746">
    <property type="term" value="F:translation elongation factor activity"/>
    <property type="evidence" value="ECO:0007669"/>
    <property type="project" value="UniProtKB-KW"/>
</dbReference>
<organism evidence="1 2">
    <name type="scientific">Gilvimarinus xylanilyticus</name>
    <dbReference type="NCBI Taxonomy" id="2944139"/>
    <lineage>
        <taxon>Bacteria</taxon>
        <taxon>Pseudomonadati</taxon>
        <taxon>Pseudomonadota</taxon>
        <taxon>Gammaproteobacteria</taxon>
        <taxon>Cellvibrionales</taxon>
        <taxon>Cellvibrionaceae</taxon>
        <taxon>Gilvimarinus</taxon>
    </lineage>
</organism>
<dbReference type="Proteomes" id="UP001139319">
    <property type="component" value="Unassembled WGS sequence"/>
</dbReference>
<keyword evidence="2" id="KW-1185">Reference proteome</keyword>
<dbReference type="InterPro" id="IPR007411">
    <property type="entry name" value="EpmC"/>
</dbReference>
<keyword evidence="1" id="KW-0648">Protein biosynthesis</keyword>
<accession>A0A9X2HVF2</accession>
<name>A0A9X2HVF2_9GAMM</name>
<sequence length="188" mass="21402">MTAFSPQITHNCRDLEHLFNRCFASSENTVLRGGASEPLYAPARGDQPAVIAFTQNYFASALHEVAHWCVAGPQRRAQEDYGYWYAPDGRSADQQAEFERVEARPQALEWIFSRAAAWRFRVSADNLTQNLGPSRAFKLAVANQAIAICHNGLAPRARNFAEALLEYYRPERDRNWLLDEQHFRGESL</sequence>
<dbReference type="RefSeq" id="WP_253967420.1">
    <property type="nucleotide sequence ID" value="NZ_JAMFTH010000001.1"/>
</dbReference>
<evidence type="ECO:0000313" key="2">
    <source>
        <dbReference type="Proteomes" id="UP001139319"/>
    </source>
</evidence>
<dbReference type="Pfam" id="PF04315">
    <property type="entry name" value="EpmC"/>
    <property type="match status" value="1"/>
</dbReference>
<gene>
    <name evidence="1" type="ORF">M6D89_07640</name>
</gene>
<keyword evidence="1" id="KW-0251">Elongation factor</keyword>
<evidence type="ECO:0000313" key="1">
    <source>
        <dbReference type="EMBL" id="MCP8899163.1"/>
    </source>
</evidence>
<comment type="caution">
    <text evidence="1">The sequence shown here is derived from an EMBL/GenBank/DDBJ whole genome shotgun (WGS) entry which is preliminary data.</text>
</comment>
<proteinExistence type="predicted"/>
<dbReference type="AlphaFoldDB" id="A0A9X2HVF2"/>